<feature type="DNA-binding region" description="H-T-H motif" evidence="2">
    <location>
        <begin position="46"/>
        <end position="65"/>
    </location>
</feature>
<dbReference type="InterPro" id="IPR009057">
    <property type="entry name" value="Homeodomain-like_sf"/>
</dbReference>
<dbReference type="InterPro" id="IPR036271">
    <property type="entry name" value="Tet_transcr_reg_TetR-rel_C_sf"/>
</dbReference>
<dbReference type="PANTHER" id="PTHR30055:SF226">
    <property type="entry name" value="HTH-TYPE TRANSCRIPTIONAL REGULATOR PKSA"/>
    <property type="match status" value="1"/>
</dbReference>
<organism evidence="5 6">
    <name type="scientific">Haliea salexigens</name>
    <dbReference type="NCBI Taxonomy" id="287487"/>
    <lineage>
        <taxon>Bacteria</taxon>
        <taxon>Pseudomonadati</taxon>
        <taxon>Pseudomonadota</taxon>
        <taxon>Gammaproteobacteria</taxon>
        <taxon>Cellvibrionales</taxon>
        <taxon>Halieaceae</taxon>
        <taxon>Haliea</taxon>
    </lineage>
</organism>
<dbReference type="InterPro" id="IPR001647">
    <property type="entry name" value="HTH_TetR"/>
</dbReference>
<proteinExistence type="predicted"/>
<evidence type="ECO:0000256" key="1">
    <source>
        <dbReference type="ARBA" id="ARBA00023125"/>
    </source>
</evidence>
<dbReference type="SUPFAM" id="SSF48498">
    <property type="entry name" value="Tetracyclin repressor-like, C-terminal domain"/>
    <property type="match status" value="1"/>
</dbReference>
<evidence type="ECO:0000313" key="5">
    <source>
        <dbReference type="EMBL" id="HAN27873.1"/>
    </source>
</evidence>
<dbReference type="EMBL" id="DMND01000128">
    <property type="protein sequence ID" value="HAN27873.1"/>
    <property type="molecule type" value="Genomic_DNA"/>
</dbReference>
<feature type="domain" description="HTH tetR-type" evidence="4">
    <location>
        <begin position="23"/>
        <end position="83"/>
    </location>
</feature>
<keyword evidence="1 2" id="KW-0238">DNA-binding</keyword>
<evidence type="ECO:0000259" key="4">
    <source>
        <dbReference type="PROSITE" id="PS50977"/>
    </source>
</evidence>
<evidence type="ECO:0000256" key="2">
    <source>
        <dbReference type="PROSITE-ProRule" id="PRU00335"/>
    </source>
</evidence>
<dbReference type="Proteomes" id="UP000259273">
    <property type="component" value="Unassembled WGS sequence"/>
</dbReference>
<dbReference type="Gene3D" id="1.10.10.60">
    <property type="entry name" value="Homeodomain-like"/>
    <property type="match status" value="1"/>
</dbReference>
<dbReference type="SUPFAM" id="SSF46689">
    <property type="entry name" value="Homeodomain-like"/>
    <property type="match status" value="1"/>
</dbReference>
<dbReference type="AlphaFoldDB" id="A0A3C1KN38"/>
<dbReference type="GO" id="GO:0000976">
    <property type="term" value="F:transcription cis-regulatory region binding"/>
    <property type="evidence" value="ECO:0007669"/>
    <property type="project" value="TreeGrafter"/>
</dbReference>
<name>A0A3C1KN38_9GAMM</name>
<dbReference type="InterPro" id="IPR050109">
    <property type="entry name" value="HTH-type_TetR-like_transc_reg"/>
</dbReference>
<sequence>MTAAGKRAGEASTRRRTQAERTALSDKRMFEAAIQLIIERGTERTTLKEIGELAGYSRGLAHSRFGSKEGFLNKLFVRFDGRWKAHLNSYVGGKTGIEAVIGALDALRDFLTAEASYMRAMYILWYESLGHDSKIRNKLADHHRIYREDAARWVRLGIEDGEIDPVINPEQFSVQFNAFIFGLIYQWLVNAEALDLHAVFSDYENNIKRLLSNKE</sequence>
<feature type="region of interest" description="Disordered" evidence="3">
    <location>
        <begin position="1"/>
        <end position="20"/>
    </location>
</feature>
<dbReference type="STRING" id="1121937.GCA_000423125_02377"/>
<dbReference type="PROSITE" id="PS50977">
    <property type="entry name" value="HTH_TETR_2"/>
    <property type="match status" value="1"/>
</dbReference>
<evidence type="ECO:0000256" key="3">
    <source>
        <dbReference type="SAM" id="MobiDB-lite"/>
    </source>
</evidence>
<gene>
    <name evidence="5" type="ORF">DCP75_09170</name>
</gene>
<protein>
    <submittedName>
        <fullName evidence="5">TetR family transcriptional regulator</fullName>
    </submittedName>
</protein>
<feature type="compositionally biased region" description="Basic and acidic residues" evidence="3">
    <location>
        <begin position="7"/>
        <end position="20"/>
    </location>
</feature>
<dbReference type="Gene3D" id="1.10.357.10">
    <property type="entry name" value="Tetracycline Repressor, domain 2"/>
    <property type="match status" value="1"/>
</dbReference>
<dbReference type="PANTHER" id="PTHR30055">
    <property type="entry name" value="HTH-TYPE TRANSCRIPTIONAL REGULATOR RUTR"/>
    <property type="match status" value="1"/>
</dbReference>
<comment type="caution">
    <text evidence="5">The sequence shown here is derived from an EMBL/GenBank/DDBJ whole genome shotgun (WGS) entry which is preliminary data.</text>
</comment>
<evidence type="ECO:0000313" key="6">
    <source>
        <dbReference type="Proteomes" id="UP000259273"/>
    </source>
</evidence>
<dbReference type="GO" id="GO:0003700">
    <property type="term" value="F:DNA-binding transcription factor activity"/>
    <property type="evidence" value="ECO:0007669"/>
    <property type="project" value="TreeGrafter"/>
</dbReference>
<accession>A0A3C1KN38</accession>
<reference evidence="5 6" key="1">
    <citation type="journal article" date="2018" name="Nat. Biotechnol.">
        <title>A standardized bacterial taxonomy based on genome phylogeny substantially revises the tree of life.</title>
        <authorList>
            <person name="Parks D.H."/>
            <person name="Chuvochina M."/>
            <person name="Waite D.W."/>
            <person name="Rinke C."/>
            <person name="Skarshewski A."/>
            <person name="Chaumeil P.A."/>
            <person name="Hugenholtz P."/>
        </authorList>
    </citation>
    <scope>NUCLEOTIDE SEQUENCE [LARGE SCALE GENOMIC DNA]</scope>
    <source>
        <strain evidence="5">UBA9158</strain>
    </source>
</reference>
<dbReference type="Pfam" id="PF00440">
    <property type="entry name" value="TetR_N"/>
    <property type="match status" value="1"/>
</dbReference>